<name>A0A4U9HII9_9ENTR</name>
<sequence>MDSFWDASIILSNFWGSVQCEATQPTQLNPVRVASSSLESNKEAGMPKPTLLLGLLMICMTFTDLHLDGSRLAV</sequence>
<protein>
    <submittedName>
        <fullName evidence="1">Uncharacterized protein</fullName>
    </submittedName>
</protein>
<evidence type="ECO:0000313" key="1">
    <source>
        <dbReference type="EMBL" id="VTP63942.1"/>
    </source>
</evidence>
<organism evidence="1 2">
    <name type="scientific">Leclercia adecarboxylata</name>
    <dbReference type="NCBI Taxonomy" id="83655"/>
    <lineage>
        <taxon>Bacteria</taxon>
        <taxon>Pseudomonadati</taxon>
        <taxon>Pseudomonadota</taxon>
        <taxon>Gammaproteobacteria</taxon>
        <taxon>Enterobacterales</taxon>
        <taxon>Enterobacteriaceae</taxon>
        <taxon>Leclercia</taxon>
    </lineage>
</organism>
<gene>
    <name evidence="1" type="ORF">NCTC13032_01098</name>
</gene>
<proteinExistence type="predicted"/>
<dbReference type="AlphaFoldDB" id="A0A4U9HII9"/>
<evidence type="ECO:0000313" key="2">
    <source>
        <dbReference type="Proteomes" id="UP000310719"/>
    </source>
</evidence>
<accession>A0A4U9HII9</accession>
<dbReference type="EMBL" id="LR590464">
    <property type="protein sequence ID" value="VTP63942.1"/>
    <property type="molecule type" value="Genomic_DNA"/>
</dbReference>
<dbReference type="Proteomes" id="UP000310719">
    <property type="component" value="Chromosome"/>
</dbReference>
<reference evidence="1 2" key="1">
    <citation type="submission" date="2019-05" db="EMBL/GenBank/DDBJ databases">
        <authorList>
            <consortium name="Pathogen Informatics"/>
        </authorList>
    </citation>
    <scope>NUCLEOTIDE SEQUENCE [LARGE SCALE GENOMIC DNA]</scope>
    <source>
        <strain evidence="1 2">NCTC13032</strain>
    </source>
</reference>